<keyword evidence="7" id="KW-1185">Reference proteome</keyword>
<dbReference type="PANTHER" id="PTHR47955:SF8">
    <property type="entry name" value="CYTOCHROME P450 71D11-LIKE"/>
    <property type="match status" value="1"/>
</dbReference>
<evidence type="ECO:0000313" key="7">
    <source>
        <dbReference type="Proteomes" id="UP001358586"/>
    </source>
</evidence>
<keyword evidence="5" id="KW-0408">Iron</keyword>
<dbReference type="Proteomes" id="UP001358586">
    <property type="component" value="Chromosome 13"/>
</dbReference>
<evidence type="ECO:0000256" key="1">
    <source>
        <dbReference type="ARBA" id="ARBA00010617"/>
    </source>
</evidence>
<evidence type="ECO:0000256" key="5">
    <source>
        <dbReference type="ARBA" id="ARBA00023004"/>
    </source>
</evidence>
<dbReference type="Gene3D" id="1.10.630.10">
    <property type="entry name" value="Cytochrome P450"/>
    <property type="match status" value="1"/>
</dbReference>
<evidence type="ECO:0008006" key="8">
    <source>
        <dbReference type="Google" id="ProtNLM"/>
    </source>
</evidence>
<evidence type="ECO:0000256" key="2">
    <source>
        <dbReference type="ARBA" id="ARBA00022617"/>
    </source>
</evidence>
<dbReference type="PANTHER" id="PTHR47955">
    <property type="entry name" value="CYTOCHROME P450 FAMILY 71 PROTEIN"/>
    <property type="match status" value="1"/>
</dbReference>
<dbReference type="SUPFAM" id="SSF48264">
    <property type="entry name" value="Cytochrome P450"/>
    <property type="match status" value="1"/>
</dbReference>
<name>A0ABR0MIK7_GOSAR</name>
<keyword evidence="4" id="KW-0560">Oxidoreductase</keyword>
<comment type="caution">
    <text evidence="6">The sequence shown here is derived from an EMBL/GenBank/DDBJ whole genome shotgun (WGS) entry which is preliminary data.</text>
</comment>
<keyword evidence="2" id="KW-0349">Heme</keyword>
<organism evidence="6 7">
    <name type="scientific">Gossypium arboreum</name>
    <name type="common">Tree cotton</name>
    <name type="synonym">Gossypium nanking</name>
    <dbReference type="NCBI Taxonomy" id="29729"/>
    <lineage>
        <taxon>Eukaryota</taxon>
        <taxon>Viridiplantae</taxon>
        <taxon>Streptophyta</taxon>
        <taxon>Embryophyta</taxon>
        <taxon>Tracheophyta</taxon>
        <taxon>Spermatophyta</taxon>
        <taxon>Magnoliopsida</taxon>
        <taxon>eudicotyledons</taxon>
        <taxon>Gunneridae</taxon>
        <taxon>Pentapetalae</taxon>
        <taxon>rosids</taxon>
        <taxon>malvids</taxon>
        <taxon>Malvales</taxon>
        <taxon>Malvaceae</taxon>
        <taxon>Malvoideae</taxon>
        <taxon>Gossypium</taxon>
    </lineage>
</organism>
<dbReference type="InterPro" id="IPR001128">
    <property type="entry name" value="Cyt_P450"/>
</dbReference>
<gene>
    <name evidence="6" type="ORF">PVK06_048673</name>
</gene>
<sequence length="170" mass="19236">MKYGAVIHLQLGQISTVVISSAEMTEEIMKTHYIVFASRPLLVAAKIITYECTDIIFSPYGQYWRNLQKNCTSELLSASWVASFRLIREEEVLNLVETIISNDGLAMNLSQKKFSMTYGITTRVAFGKKCKYQDSFIPVVAEKAKLVSSFFVSEFFPSLQFLDVVSGIYL</sequence>
<comment type="similarity">
    <text evidence="1">Belongs to the cytochrome P450 family.</text>
</comment>
<evidence type="ECO:0000256" key="3">
    <source>
        <dbReference type="ARBA" id="ARBA00022723"/>
    </source>
</evidence>
<dbReference type="InterPro" id="IPR036396">
    <property type="entry name" value="Cyt_P450_sf"/>
</dbReference>
<dbReference type="Pfam" id="PF00067">
    <property type="entry name" value="p450"/>
    <property type="match status" value="1"/>
</dbReference>
<protein>
    <recommendedName>
        <fullName evidence="8">Premnaspirodiene oxygenase-like</fullName>
    </recommendedName>
</protein>
<keyword evidence="3" id="KW-0479">Metal-binding</keyword>
<dbReference type="EMBL" id="JARKNE010000013">
    <property type="protein sequence ID" value="KAK5772385.1"/>
    <property type="molecule type" value="Genomic_DNA"/>
</dbReference>
<proteinExistence type="inferred from homology"/>
<evidence type="ECO:0000256" key="4">
    <source>
        <dbReference type="ARBA" id="ARBA00023002"/>
    </source>
</evidence>
<accession>A0ABR0MIK7</accession>
<reference evidence="6 7" key="1">
    <citation type="submission" date="2023-03" db="EMBL/GenBank/DDBJ databases">
        <title>WGS of Gossypium arboreum.</title>
        <authorList>
            <person name="Yu D."/>
        </authorList>
    </citation>
    <scope>NUCLEOTIDE SEQUENCE [LARGE SCALE GENOMIC DNA]</scope>
    <source>
        <tissue evidence="6">Leaf</tissue>
    </source>
</reference>
<evidence type="ECO:0000313" key="6">
    <source>
        <dbReference type="EMBL" id="KAK5772385.1"/>
    </source>
</evidence>